<evidence type="ECO:0000313" key="2">
    <source>
        <dbReference type="EMBL" id="OGE41279.1"/>
    </source>
</evidence>
<dbReference type="Proteomes" id="UP000177328">
    <property type="component" value="Unassembled WGS sequence"/>
</dbReference>
<dbReference type="EMBL" id="MFDD01000002">
    <property type="protein sequence ID" value="OGE41279.1"/>
    <property type="molecule type" value="Genomic_DNA"/>
</dbReference>
<accession>A0A1F5KKC3</accession>
<proteinExistence type="predicted"/>
<comment type="caution">
    <text evidence="2">The sequence shown here is derived from an EMBL/GenBank/DDBJ whole genome shotgun (WGS) entry which is preliminary data.</text>
</comment>
<dbReference type="AlphaFoldDB" id="A0A1F5KKC3"/>
<name>A0A1F5KKC3_9BACT</name>
<organism evidence="2 3">
    <name type="scientific">Candidatus Daviesbacteria bacterium RIFCSPHIGHO2_02_FULL_43_12</name>
    <dbReference type="NCBI Taxonomy" id="1797776"/>
    <lineage>
        <taxon>Bacteria</taxon>
        <taxon>Candidatus Daviesiibacteriota</taxon>
    </lineage>
</organism>
<sequence>MKNLKNLIVNRQLRKKMLTLGIMAFLLLVVVEIWALNRLSTFGEQITRFEKTSNDLQLENQILQNRIASLSSLREIQNRSLLLGFRAVHLVDYFKPSDVASAK</sequence>
<feature type="coiled-coil region" evidence="1">
    <location>
        <begin position="46"/>
        <end position="73"/>
    </location>
</feature>
<reference evidence="2 3" key="1">
    <citation type="journal article" date="2016" name="Nat. Commun.">
        <title>Thousands of microbial genomes shed light on interconnected biogeochemical processes in an aquifer system.</title>
        <authorList>
            <person name="Anantharaman K."/>
            <person name="Brown C.T."/>
            <person name="Hug L.A."/>
            <person name="Sharon I."/>
            <person name="Castelle C.J."/>
            <person name="Probst A.J."/>
            <person name="Thomas B.C."/>
            <person name="Singh A."/>
            <person name="Wilkins M.J."/>
            <person name="Karaoz U."/>
            <person name="Brodie E.L."/>
            <person name="Williams K.H."/>
            <person name="Hubbard S.S."/>
            <person name="Banfield J.F."/>
        </authorList>
    </citation>
    <scope>NUCLEOTIDE SEQUENCE [LARGE SCALE GENOMIC DNA]</scope>
</reference>
<protein>
    <recommendedName>
        <fullName evidence="4">Cell division protein FtsL</fullName>
    </recommendedName>
</protein>
<keyword evidence="1" id="KW-0175">Coiled coil</keyword>
<evidence type="ECO:0000256" key="1">
    <source>
        <dbReference type="SAM" id="Coils"/>
    </source>
</evidence>
<evidence type="ECO:0000313" key="3">
    <source>
        <dbReference type="Proteomes" id="UP000177328"/>
    </source>
</evidence>
<gene>
    <name evidence="2" type="ORF">A3D25_02020</name>
</gene>
<evidence type="ECO:0008006" key="4">
    <source>
        <dbReference type="Google" id="ProtNLM"/>
    </source>
</evidence>